<dbReference type="EMBL" id="HACA01025897">
    <property type="protein sequence ID" value="CDW43258.1"/>
    <property type="molecule type" value="Transcribed_RNA"/>
</dbReference>
<evidence type="ECO:0000313" key="1">
    <source>
        <dbReference type="EMBL" id="CDW43258.1"/>
    </source>
</evidence>
<proteinExistence type="predicted"/>
<reference evidence="1" key="1">
    <citation type="submission" date="2014-05" db="EMBL/GenBank/DDBJ databases">
        <authorList>
            <person name="Chronopoulou M."/>
        </authorList>
    </citation>
    <scope>NUCLEOTIDE SEQUENCE</scope>
    <source>
        <tissue evidence="1">Whole organism</tissue>
    </source>
</reference>
<sequence length="22" mass="2500">MMDVDRVLHCGGFKIKKGIPVR</sequence>
<protein>
    <submittedName>
        <fullName evidence="1">Uncharacterized protein</fullName>
    </submittedName>
</protein>
<name>A0A0K2UYB0_LEPSM</name>
<organism evidence="1">
    <name type="scientific">Lepeophtheirus salmonis</name>
    <name type="common">Salmon louse</name>
    <name type="synonym">Caligus salmonis</name>
    <dbReference type="NCBI Taxonomy" id="72036"/>
    <lineage>
        <taxon>Eukaryota</taxon>
        <taxon>Metazoa</taxon>
        <taxon>Ecdysozoa</taxon>
        <taxon>Arthropoda</taxon>
        <taxon>Crustacea</taxon>
        <taxon>Multicrustacea</taxon>
        <taxon>Hexanauplia</taxon>
        <taxon>Copepoda</taxon>
        <taxon>Siphonostomatoida</taxon>
        <taxon>Caligidae</taxon>
        <taxon>Lepeophtheirus</taxon>
    </lineage>
</organism>
<dbReference type="AlphaFoldDB" id="A0A0K2UYB0"/>
<accession>A0A0K2UYB0</accession>